<feature type="compositionally biased region" description="Polar residues" evidence="1">
    <location>
        <begin position="33"/>
        <end position="43"/>
    </location>
</feature>
<evidence type="ECO:0000256" key="1">
    <source>
        <dbReference type="SAM" id="MobiDB-lite"/>
    </source>
</evidence>
<evidence type="ECO:0000313" key="2">
    <source>
        <dbReference type="EMBL" id="MBP2320901.1"/>
    </source>
</evidence>
<feature type="region of interest" description="Disordered" evidence="1">
    <location>
        <begin position="1"/>
        <end position="43"/>
    </location>
</feature>
<evidence type="ECO:0000313" key="3">
    <source>
        <dbReference type="Proteomes" id="UP001519332"/>
    </source>
</evidence>
<keyword evidence="3" id="KW-1185">Reference proteome</keyword>
<name>A0ABS4T998_9PSEU</name>
<reference evidence="2 3" key="1">
    <citation type="submission" date="2021-03" db="EMBL/GenBank/DDBJ databases">
        <title>Sequencing the genomes of 1000 actinobacteria strains.</title>
        <authorList>
            <person name="Klenk H.-P."/>
        </authorList>
    </citation>
    <scope>NUCLEOTIDE SEQUENCE [LARGE SCALE GENOMIC DNA]</scope>
    <source>
        <strain evidence="2 3">DSM 46670</strain>
    </source>
</reference>
<feature type="compositionally biased region" description="Basic and acidic residues" evidence="1">
    <location>
        <begin position="1"/>
        <end position="31"/>
    </location>
</feature>
<dbReference type="Proteomes" id="UP001519332">
    <property type="component" value="Unassembled WGS sequence"/>
</dbReference>
<gene>
    <name evidence="2" type="ORF">JOF56_001286</name>
</gene>
<dbReference type="EMBL" id="JAGINW010000001">
    <property type="protein sequence ID" value="MBP2320901.1"/>
    <property type="molecule type" value="Genomic_DNA"/>
</dbReference>
<organism evidence="2 3">
    <name type="scientific">Kibdelosporangium banguiense</name>
    <dbReference type="NCBI Taxonomy" id="1365924"/>
    <lineage>
        <taxon>Bacteria</taxon>
        <taxon>Bacillati</taxon>
        <taxon>Actinomycetota</taxon>
        <taxon>Actinomycetes</taxon>
        <taxon>Pseudonocardiales</taxon>
        <taxon>Pseudonocardiaceae</taxon>
        <taxon>Kibdelosporangium</taxon>
    </lineage>
</organism>
<accession>A0ABS4T998</accession>
<dbReference type="RefSeq" id="WP_281065427.1">
    <property type="nucleotide sequence ID" value="NZ_JAGINW010000001.1"/>
</dbReference>
<sequence length="43" mass="4598">MSVADLDARRGNQIKAEVDEHTVPSDPRERPVSGSTTAMSASK</sequence>
<comment type="caution">
    <text evidence="2">The sequence shown here is derived from an EMBL/GenBank/DDBJ whole genome shotgun (WGS) entry which is preliminary data.</text>
</comment>
<protein>
    <submittedName>
        <fullName evidence="2">Uncharacterized protein</fullName>
    </submittedName>
</protein>
<proteinExistence type="predicted"/>